<evidence type="ECO:0000259" key="4">
    <source>
        <dbReference type="PROSITE" id="PS50011"/>
    </source>
</evidence>
<feature type="domain" description="Protein kinase" evidence="4">
    <location>
        <begin position="69"/>
        <end position="274"/>
    </location>
</feature>
<feature type="compositionally biased region" description="Acidic residues" evidence="3">
    <location>
        <begin position="1"/>
        <end position="17"/>
    </location>
</feature>
<dbReference type="InterPro" id="IPR020635">
    <property type="entry name" value="Tyr_kinase_cat_dom"/>
</dbReference>
<dbReference type="GO" id="GO:0005886">
    <property type="term" value="C:plasma membrane"/>
    <property type="evidence" value="ECO:0007669"/>
    <property type="project" value="TreeGrafter"/>
</dbReference>
<organism evidence="5 6">
    <name type="scientific">Plectus sambesii</name>
    <dbReference type="NCBI Taxonomy" id="2011161"/>
    <lineage>
        <taxon>Eukaryota</taxon>
        <taxon>Metazoa</taxon>
        <taxon>Ecdysozoa</taxon>
        <taxon>Nematoda</taxon>
        <taxon>Chromadorea</taxon>
        <taxon>Plectida</taxon>
        <taxon>Plectina</taxon>
        <taxon>Plectoidea</taxon>
        <taxon>Plectidae</taxon>
        <taxon>Plectus</taxon>
    </lineage>
</organism>
<keyword evidence="2" id="KW-0067">ATP-binding</keyword>
<accession>A0A914VXR6</accession>
<comment type="subcellular location">
    <subcellularLocation>
        <location evidence="1">Membrane</location>
        <topology evidence="1">Single-pass membrane protein</topology>
    </subcellularLocation>
</comment>
<evidence type="ECO:0000256" key="1">
    <source>
        <dbReference type="ARBA" id="ARBA00004167"/>
    </source>
</evidence>
<dbReference type="SUPFAM" id="SSF56112">
    <property type="entry name" value="Protein kinase-like (PK-like)"/>
    <property type="match status" value="1"/>
</dbReference>
<keyword evidence="2" id="KW-0547">Nucleotide-binding</keyword>
<dbReference type="PANTHER" id="PTHR24416:SF602">
    <property type="entry name" value="PROTEIN VER-1-RELATED"/>
    <property type="match status" value="1"/>
</dbReference>
<dbReference type="PANTHER" id="PTHR24416">
    <property type="entry name" value="TYROSINE-PROTEIN KINASE RECEPTOR"/>
    <property type="match status" value="1"/>
</dbReference>
<dbReference type="GO" id="GO:0007169">
    <property type="term" value="P:cell surface receptor protein tyrosine kinase signaling pathway"/>
    <property type="evidence" value="ECO:0007669"/>
    <property type="project" value="TreeGrafter"/>
</dbReference>
<sequence>MNEEDNKDSFNDSEEKEEYMSANEAEEEYMSAKEELSSDNNEYQPLDELLHGLDYVAIGGKFEIDPNKLTIIKAIGKGHFSDVNIGILSLPTGNITVAVKTVKKSQIKTGSMNDEEKEEIRKQREALRDELSIFAHLQSSSAGGHENVLKLFGAITTIRTDFSLLTEHCEYGSMDRFLQEKRKNGDFEDELIIEANGNEQVWKIQRDSDWENDYQSRRTNGVITTSDLLWFALQIARGMQFLASMNVSGIYVYCVKVTAKLKGWPLVSKIMQAK</sequence>
<dbReference type="InterPro" id="IPR017441">
    <property type="entry name" value="Protein_kinase_ATP_BS"/>
</dbReference>
<evidence type="ECO:0000256" key="3">
    <source>
        <dbReference type="SAM" id="MobiDB-lite"/>
    </source>
</evidence>
<dbReference type="GO" id="GO:0005524">
    <property type="term" value="F:ATP binding"/>
    <property type="evidence" value="ECO:0007669"/>
    <property type="project" value="UniProtKB-UniRule"/>
</dbReference>
<name>A0A914VXR6_9BILA</name>
<dbReference type="PROSITE" id="PS50011">
    <property type="entry name" value="PROTEIN_KINASE_DOM"/>
    <property type="match status" value="1"/>
</dbReference>
<dbReference type="GO" id="GO:0043235">
    <property type="term" value="C:receptor complex"/>
    <property type="evidence" value="ECO:0007669"/>
    <property type="project" value="TreeGrafter"/>
</dbReference>
<reference evidence="6" key="1">
    <citation type="submission" date="2022-11" db="UniProtKB">
        <authorList>
            <consortium name="WormBaseParasite"/>
        </authorList>
    </citation>
    <scope>IDENTIFICATION</scope>
</reference>
<dbReference type="InterPro" id="IPR011009">
    <property type="entry name" value="Kinase-like_dom_sf"/>
</dbReference>
<evidence type="ECO:0000256" key="2">
    <source>
        <dbReference type="PROSITE-ProRule" id="PRU10141"/>
    </source>
</evidence>
<protein>
    <submittedName>
        <fullName evidence="6">Protein kinase domain-containing protein</fullName>
    </submittedName>
</protein>
<dbReference type="InterPro" id="IPR001245">
    <property type="entry name" value="Ser-Thr/Tyr_kinase_cat_dom"/>
</dbReference>
<evidence type="ECO:0000313" key="5">
    <source>
        <dbReference type="Proteomes" id="UP000887566"/>
    </source>
</evidence>
<dbReference type="Gene3D" id="1.10.510.10">
    <property type="entry name" value="Transferase(Phosphotransferase) domain 1"/>
    <property type="match status" value="1"/>
</dbReference>
<keyword evidence="5" id="KW-1185">Reference proteome</keyword>
<dbReference type="InterPro" id="IPR000719">
    <property type="entry name" value="Prot_kinase_dom"/>
</dbReference>
<dbReference type="PROSITE" id="PS00107">
    <property type="entry name" value="PROTEIN_KINASE_ATP"/>
    <property type="match status" value="1"/>
</dbReference>
<evidence type="ECO:0000313" key="6">
    <source>
        <dbReference type="WBParaSite" id="PSAMB.scaffold2609size22274.g18498.t1"/>
    </source>
</evidence>
<dbReference type="InterPro" id="IPR050122">
    <property type="entry name" value="RTK"/>
</dbReference>
<dbReference type="Proteomes" id="UP000887566">
    <property type="component" value="Unplaced"/>
</dbReference>
<feature type="binding site" evidence="2">
    <location>
        <position position="104"/>
    </location>
    <ligand>
        <name>ATP</name>
        <dbReference type="ChEBI" id="CHEBI:30616"/>
    </ligand>
</feature>
<dbReference type="SMART" id="SM00219">
    <property type="entry name" value="TyrKc"/>
    <property type="match status" value="1"/>
</dbReference>
<dbReference type="AlphaFoldDB" id="A0A914VXR6"/>
<proteinExistence type="predicted"/>
<dbReference type="Pfam" id="PF07714">
    <property type="entry name" value="PK_Tyr_Ser-Thr"/>
    <property type="match status" value="1"/>
</dbReference>
<feature type="region of interest" description="Disordered" evidence="3">
    <location>
        <begin position="1"/>
        <end position="33"/>
    </location>
</feature>
<dbReference type="GO" id="GO:0004714">
    <property type="term" value="F:transmembrane receptor protein tyrosine kinase activity"/>
    <property type="evidence" value="ECO:0007669"/>
    <property type="project" value="TreeGrafter"/>
</dbReference>
<dbReference type="WBParaSite" id="PSAMB.scaffold2609size22274.g18498.t1">
    <property type="protein sequence ID" value="PSAMB.scaffold2609size22274.g18498.t1"/>
    <property type="gene ID" value="PSAMB.scaffold2609size22274.g18498"/>
</dbReference>